<dbReference type="EMBL" id="MU859090">
    <property type="protein sequence ID" value="KAK3954413.1"/>
    <property type="molecule type" value="Genomic_DNA"/>
</dbReference>
<reference evidence="3" key="1">
    <citation type="journal article" date="2023" name="Mol. Phylogenet. Evol.">
        <title>Genome-scale phylogeny and comparative genomics of the fungal order Sordariales.</title>
        <authorList>
            <person name="Hensen N."/>
            <person name="Bonometti L."/>
            <person name="Westerberg I."/>
            <person name="Brannstrom I.O."/>
            <person name="Guillou S."/>
            <person name="Cros-Aarteil S."/>
            <person name="Calhoun S."/>
            <person name="Haridas S."/>
            <person name="Kuo A."/>
            <person name="Mondo S."/>
            <person name="Pangilinan J."/>
            <person name="Riley R."/>
            <person name="LaButti K."/>
            <person name="Andreopoulos B."/>
            <person name="Lipzen A."/>
            <person name="Chen C."/>
            <person name="Yan M."/>
            <person name="Daum C."/>
            <person name="Ng V."/>
            <person name="Clum A."/>
            <person name="Steindorff A."/>
            <person name="Ohm R.A."/>
            <person name="Martin F."/>
            <person name="Silar P."/>
            <person name="Natvig D.O."/>
            <person name="Lalanne C."/>
            <person name="Gautier V."/>
            <person name="Ament-Velasquez S.L."/>
            <person name="Kruys A."/>
            <person name="Hutchinson M.I."/>
            <person name="Powell A.J."/>
            <person name="Barry K."/>
            <person name="Miller A.N."/>
            <person name="Grigoriev I.V."/>
            <person name="Debuchy R."/>
            <person name="Gladieux P."/>
            <person name="Hiltunen Thoren M."/>
            <person name="Johannesson H."/>
        </authorList>
    </citation>
    <scope>NUCLEOTIDE SEQUENCE</scope>
    <source>
        <strain evidence="3">CBS 626.80</strain>
    </source>
</reference>
<feature type="transmembrane region" description="Helical" evidence="2">
    <location>
        <begin position="349"/>
        <end position="372"/>
    </location>
</feature>
<keyword evidence="4" id="KW-1185">Reference proteome</keyword>
<evidence type="ECO:0000256" key="1">
    <source>
        <dbReference type="SAM" id="MobiDB-lite"/>
    </source>
</evidence>
<feature type="compositionally biased region" description="Polar residues" evidence="1">
    <location>
        <begin position="250"/>
        <end position="269"/>
    </location>
</feature>
<feature type="compositionally biased region" description="Polar residues" evidence="1">
    <location>
        <begin position="591"/>
        <end position="603"/>
    </location>
</feature>
<evidence type="ECO:0000256" key="2">
    <source>
        <dbReference type="SAM" id="Phobius"/>
    </source>
</evidence>
<feature type="region of interest" description="Disordered" evidence="1">
    <location>
        <begin position="32"/>
        <end position="269"/>
    </location>
</feature>
<feature type="compositionally biased region" description="Pro residues" evidence="1">
    <location>
        <begin position="578"/>
        <end position="587"/>
    </location>
</feature>
<protein>
    <submittedName>
        <fullName evidence="3">Uncharacterized protein</fullName>
    </submittedName>
</protein>
<proteinExistence type="predicted"/>
<gene>
    <name evidence="3" type="ORF">QBC32DRAFT_88423</name>
</gene>
<accession>A0AAN6P2F3</accession>
<dbReference type="Proteomes" id="UP001303222">
    <property type="component" value="Unassembled WGS sequence"/>
</dbReference>
<sequence>MDNQDGFGHSLEKRLVNEFFDKLSSPWCKAFPKTPGCPKPEEPVEEAPPATTPTPTPAPAPVATQPPAVVAPPPVETKTQPASPPVTTQPPIVVAPPATTAPAVAKPSTTSITPQPPKEPEQAPVSNPGSGSSGESGQGNGSGNGSGSNGADKGNVGNAGSVGSGSGKETTVPVGSDNGNNAAVPPPNVTTEKAEVQPTATSGSHAVNGVLPGKILLAAPTPVASHKPSESGGNTAGDDSGDAQDGDNLVQVSQPSATSHHSAIQHNDQSIPTTLSTAWIAAGTPTSIPSGPSGESAVPGQVAGSDDSSWNPELNQLPTPGSTPTKTGGGATASETPAVEAPKTSNTGLVSGVAGGVVTIVILFLILFALLFKYRRTTCVQNFLIKYTPFRVAAYSKRDKKRSSMGKGLLYEDEPSSPTSPTMQEKGKAIDYGTMLPAPVSQPSPTAQRSPTKATHAPPAIDTTPSAGVSGAIVKSPRSPRSPTPNGCRDSMFERSPTGMSDYFPQPPSPTHSNHSHRDARNSVNSLGGVSIASSGIFSASMMSWPVAPPSTADSATMSSRASPPSTSYSKATIPFQPLQPMPPMPVPGGSQRQSVLGLTRQPSPKEGEAGPSNWRDSRPDSWGL</sequence>
<organism evidence="3 4">
    <name type="scientific">Pseudoneurospora amorphoporcata</name>
    <dbReference type="NCBI Taxonomy" id="241081"/>
    <lineage>
        <taxon>Eukaryota</taxon>
        <taxon>Fungi</taxon>
        <taxon>Dikarya</taxon>
        <taxon>Ascomycota</taxon>
        <taxon>Pezizomycotina</taxon>
        <taxon>Sordariomycetes</taxon>
        <taxon>Sordariomycetidae</taxon>
        <taxon>Sordariales</taxon>
        <taxon>Sordariaceae</taxon>
        <taxon>Pseudoneurospora</taxon>
    </lineage>
</organism>
<feature type="region of interest" description="Disordered" evidence="1">
    <location>
        <begin position="548"/>
        <end position="625"/>
    </location>
</feature>
<feature type="compositionally biased region" description="Polar residues" evidence="1">
    <location>
        <begin position="441"/>
        <end position="453"/>
    </location>
</feature>
<keyword evidence="2" id="KW-1133">Transmembrane helix</keyword>
<feature type="compositionally biased region" description="Pro residues" evidence="1">
    <location>
        <begin position="50"/>
        <end position="60"/>
    </location>
</feature>
<feature type="compositionally biased region" description="Basic and acidic residues" evidence="1">
    <location>
        <begin position="616"/>
        <end position="625"/>
    </location>
</feature>
<feature type="compositionally biased region" description="Low complexity" evidence="1">
    <location>
        <begin position="89"/>
        <end position="110"/>
    </location>
</feature>
<evidence type="ECO:0000313" key="4">
    <source>
        <dbReference type="Proteomes" id="UP001303222"/>
    </source>
</evidence>
<feature type="compositionally biased region" description="Low complexity" evidence="1">
    <location>
        <begin position="555"/>
        <end position="577"/>
    </location>
</feature>
<keyword evidence="2" id="KW-0812">Transmembrane</keyword>
<reference evidence="3" key="2">
    <citation type="submission" date="2023-06" db="EMBL/GenBank/DDBJ databases">
        <authorList>
            <consortium name="Lawrence Berkeley National Laboratory"/>
            <person name="Mondo S.J."/>
            <person name="Hensen N."/>
            <person name="Bonometti L."/>
            <person name="Westerberg I."/>
            <person name="Brannstrom I.O."/>
            <person name="Guillou S."/>
            <person name="Cros-Aarteil S."/>
            <person name="Calhoun S."/>
            <person name="Haridas S."/>
            <person name="Kuo A."/>
            <person name="Pangilinan J."/>
            <person name="Riley R."/>
            <person name="Labutti K."/>
            <person name="Andreopoulos B."/>
            <person name="Lipzen A."/>
            <person name="Chen C."/>
            <person name="Yanf M."/>
            <person name="Daum C."/>
            <person name="Ng V."/>
            <person name="Clum A."/>
            <person name="Steindorff A."/>
            <person name="Ohm R."/>
            <person name="Martin F."/>
            <person name="Silar P."/>
            <person name="Natvig D."/>
            <person name="Lalanne C."/>
            <person name="Gautier V."/>
            <person name="Ament-Velasquez S.L."/>
            <person name="Kruys A."/>
            <person name="Hutchinson M.I."/>
            <person name="Powell A.J."/>
            <person name="Barry K."/>
            <person name="Miller A.N."/>
            <person name="Grigoriev I.V."/>
            <person name="Debuchy R."/>
            <person name="Gladieux P."/>
            <person name="Thoren M.H."/>
            <person name="Johannesson H."/>
        </authorList>
    </citation>
    <scope>NUCLEOTIDE SEQUENCE</scope>
    <source>
        <strain evidence="3">CBS 626.80</strain>
    </source>
</reference>
<comment type="caution">
    <text evidence="3">The sequence shown here is derived from an EMBL/GenBank/DDBJ whole genome shotgun (WGS) entry which is preliminary data.</text>
</comment>
<evidence type="ECO:0000313" key="3">
    <source>
        <dbReference type="EMBL" id="KAK3954413.1"/>
    </source>
</evidence>
<feature type="region of interest" description="Disordered" evidence="1">
    <location>
        <begin position="403"/>
        <end position="527"/>
    </location>
</feature>
<feature type="compositionally biased region" description="Gly residues" evidence="1">
    <location>
        <begin position="131"/>
        <end position="148"/>
    </location>
</feature>
<name>A0AAN6P2F3_9PEZI</name>
<feature type="compositionally biased region" description="Polar residues" evidence="1">
    <location>
        <begin position="306"/>
        <end position="317"/>
    </location>
</feature>
<feature type="region of interest" description="Disordered" evidence="1">
    <location>
        <begin position="282"/>
        <end position="346"/>
    </location>
</feature>
<dbReference type="AlphaFoldDB" id="A0AAN6P2F3"/>
<keyword evidence="2" id="KW-0472">Membrane</keyword>